<protein>
    <recommendedName>
        <fullName evidence="7">C2H2-type domain-containing protein</fullName>
    </recommendedName>
</protein>
<reference evidence="8 9" key="1">
    <citation type="submission" date="2018-08" db="EMBL/GenBank/DDBJ databases">
        <authorList>
            <person name="Laetsch R D."/>
            <person name="Stevens L."/>
            <person name="Kumar S."/>
            <person name="Blaxter L. M."/>
        </authorList>
    </citation>
    <scope>NUCLEOTIDE SEQUENCE [LARGE SCALE GENOMIC DNA]</scope>
</reference>
<feature type="region of interest" description="Disordered" evidence="5">
    <location>
        <begin position="354"/>
        <end position="391"/>
    </location>
</feature>
<dbReference type="InterPro" id="IPR050688">
    <property type="entry name" value="Zinc_finger/UBP_domain"/>
</dbReference>
<dbReference type="GO" id="GO:0045944">
    <property type="term" value="P:positive regulation of transcription by RNA polymerase II"/>
    <property type="evidence" value="ECO:0007669"/>
    <property type="project" value="TreeGrafter"/>
</dbReference>
<dbReference type="Proteomes" id="UP000276991">
    <property type="component" value="Unassembled WGS sequence"/>
</dbReference>
<evidence type="ECO:0000256" key="1">
    <source>
        <dbReference type="ARBA" id="ARBA00022723"/>
    </source>
</evidence>
<accession>A0A498SAJ4</accession>
<evidence type="ECO:0000313" key="9">
    <source>
        <dbReference type="Proteomes" id="UP000276991"/>
    </source>
</evidence>
<keyword evidence="1" id="KW-0479">Metal-binding</keyword>
<dbReference type="OrthoDB" id="6110130at2759"/>
<sequence length="1156" mass="129666">MLQWNKFRLTFNVLITTMTSNAIASLSPLDEKNVEMGSRSYNVMAYLQFFPNLSPMTGRIAYPQKIPSTVLSTCINIAHSRNNNNTTRDHQRQYRPCFLCYPVTFTTTAILISCCRATTRRRQTKKWCGTTDINCSGVVCYDAESELPSVRFPQVILFYSSGIPWLQIPVHLDLGKDLYRSLLFKCCRVGFGVELTWTATVNIYCGVGVYVALGSIDMWTLSHAALLEFARGGCNPPKPNGLRTSTGALLVLLQPFSFRGVCYKMITLDDESTTNNCKVIENEVHASVGVDVDSALQVVFKFSKHFAINVSGYNSNTSLKKAQNNSILDKTSKNCVDKSIEAIRNGIWASEKVVDDEEQHRDDKSNGDCTKPTFSGENGYVDDIDKKDSSGLDTMEKDILIEDESCDNNGNGKMPIFTEDSTNKSMVVECIELDDDHEGPDSSGEPPVKKKKTKSPVPDDPDTQAGEKKPELTSGEALLNKLEAYVKDAIDKNANVERKVLDALLGAINIQVQREPLSVRKLILDKQLVLPNTISFPPSQVVDLLIEHDPDAPLSKVIGRMFGDERPKLSEAEKRERHLLKLGHPAPHMTKLLMDIGQDLVQESTYSDIVHAKNLPETPKNMETYKQVAQQLKPVWEALRKKNEPYKLKQYTCQLCNFRTESRIILSVHRQTPHFDGRKYQCALCPEFFTNENMISQHYLREHDLVAGKEEAIPRNPCPCCNEDFMYKGQRDQHLKMCRRDLNRVRLIMAPKHPQDVSAINHWLWDKPPVDPTILQQQQVAQRQQVEKLQRAQLAQQQQQQLQQRRSQTAVTNSALLAAQQQQAALLLQQQRIRAAQAVAHHQQQAKMSSLIGNPSLLAAMQQQLQRAAVSGMRTPGLSLFAQRGVAAGIRGPTVAQHAAASLAGRIRAPSQIPASRAQLGGVVSSGHNNVCEICDQNVQDRDRYLTHLQLFHKQMRGKTSADMQQASKHFGAPLACSRCRDRFWTYEGLERHLVMAHGLVTSDLLTKAQKKEDGGRCKHCGKQYAFNMLQHLVTDHQVKLCSAEIMYSCDVCAFKCSSYSKLEVHLNTVHPKNPTQNSALNNMISSTSDWDTIFGNIVSFMAQLLSARLFSSFVLTDFFLADFPSSSEEISSEDRNEDVAKSESIIQEAENKIGK</sequence>
<feature type="region of interest" description="Disordered" evidence="5">
    <location>
        <begin position="1127"/>
        <end position="1156"/>
    </location>
</feature>
<dbReference type="SMART" id="SM00355">
    <property type="entry name" value="ZnF_C2H2"/>
    <property type="match status" value="6"/>
</dbReference>
<evidence type="ECO:0000256" key="5">
    <source>
        <dbReference type="SAM" id="MobiDB-lite"/>
    </source>
</evidence>
<keyword evidence="4" id="KW-0862">Zinc</keyword>
<dbReference type="AlphaFoldDB" id="A0A498SAJ4"/>
<keyword evidence="3" id="KW-0863">Zinc-finger</keyword>
<feature type="domain" description="C2H2-type" evidence="7">
    <location>
        <begin position="1050"/>
        <end position="1071"/>
    </location>
</feature>
<dbReference type="PROSITE" id="PS00028">
    <property type="entry name" value="ZINC_FINGER_C2H2_1"/>
    <property type="match status" value="4"/>
</dbReference>
<feature type="domain" description="C2H2-type" evidence="7">
    <location>
        <begin position="977"/>
        <end position="998"/>
    </location>
</feature>
<evidence type="ECO:0000256" key="2">
    <source>
        <dbReference type="ARBA" id="ARBA00022737"/>
    </source>
</evidence>
<feature type="chain" id="PRO_5019782405" description="C2H2-type domain-containing protein" evidence="6">
    <location>
        <begin position="25"/>
        <end position="1156"/>
    </location>
</feature>
<evidence type="ECO:0000256" key="6">
    <source>
        <dbReference type="SAM" id="SignalP"/>
    </source>
</evidence>
<organism evidence="8 9">
    <name type="scientific">Acanthocheilonema viteae</name>
    <name type="common">Filarial nematode worm</name>
    <name type="synonym">Dipetalonema viteae</name>
    <dbReference type="NCBI Taxonomy" id="6277"/>
    <lineage>
        <taxon>Eukaryota</taxon>
        <taxon>Metazoa</taxon>
        <taxon>Ecdysozoa</taxon>
        <taxon>Nematoda</taxon>
        <taxon>Chromadorea</taxon>
        <taxon>Rhabditida</taxon>
        <taxon>Spirurina</taxon>
        <taxon>Spiruromorpha</taxon>
        <taxon>Filarioidea</taxon>
        <taxon>Onchocercidae</taxon>
        <taxon>Acanthocheilonema</taxon>
    </lineage>
</organism>
<keyword evidence="2" id="KW-0677">Repeat</keyword>
<gene>
    <name evidence="8" type="ORF">NAV_LOCUS1745</name>
</gene>
<proteinExistence type="predicted"/>
<dbReference type="SUPFAM" id="SSF57667">
    <property type="entry name" value="beta-beta-alpha zinc fingers"/>
    <property type="match status" value="1"/>
</dbReference>
<dbReference type="STRING" id="6277.A0A498SAJ4"/>
<feature type="domain" description="C2H2-type" evidence="7">
    <location>
        <begin position="932"/>
        <end position="953"/>
    </location>
</feature>
<dbReference type="PANTHER" id="PTHR24403:SF110">
    <property type="entry name" value="C2H2-TYPE DOMAIN-CONTAINING PROTEIN-RELATED"/>
    <property type="match status" value="1"/>
</dbReference>
<dbReference type="InterPro" id="IPR013087">
    <property type="entry name" value="Znf_C2H2_type"/>
</dbReference>
<name>A0A498SAJ4_ACAVI</name>
<evidence type="ECO:0000313" key="8">
    <source>
        <dbReference type="EMBL" id="VBB26915.1"/>
    </source>
</evidence>
<dbReference type="GO" id="GO:0008270">
    <property type="term" value="F:zinc ion binding"/>
    <property type="evidence" value="ECO:0007669"/>
    <property type="project" value="UniProtKB-KW"/>
</dbReference>
<feature type="region of interest" description="Disordered" evidence="5">
    <location>
        <begin position="434"/>
        <end position="474"/>
    </location>
</feature>
<evidence type="ECO:0000259" key="7">
    <source>
        <dbReference type="PROSITE" id="PS00028"/>
    </source>
</evidence>
<dbReference type="Gene3D" id="3.30.160.60">
    <property type="entry name" value="Classic Zinc Finger"/>
    <property type="match status" value="2"/>
</dbReference>
<evidence type="ECO:0000256" key="3">
    <source>
        <dbReference type="ARBA" id="ARBA00022771"/>
    </source>
</evidence>
<feature type="signal peptide" evidence="6">
    <location>
        <begin position="1"/>
        <end position="24"/>
    </location>
</feature>
<keyword evidence="6" id="KW-0732">Signal</keyword>
<keyword evidence="9" id="KW-1185">Reference proteome</keyword>
<evidence type="ECO:0000256" key="4">
    <source>
        <dbReference type="ARBA" id="ARBA00022833"/>
    </source>
</evidence>
<dbReference type="PANTHER" id="PTHR24403">
    <property type="entry name" value="ZINC FINGER PROTEIN"/>
    <property type="match status" value="1"/>
</dbReference>
<dbReference type="InterPro" id="IPR036236">
    <property type="entry name" value="Znf_C2H2_sf"/>
</dbReference>
<feature type="compositionally biased region" description="Basic and acidic residues" evidence="5">
    <location>
        <begin position="1133"/>
        <end position="1142"/>
    </location>
</feature>
<feature type="domain" description="C2H2-type" evidence="7">
    <location>
        <begin position="682"/>
        <end position="703"/>
    </location>
</feature>
<dbReference type="EMBL" id="UPTC01000158">
    <property type="protein sequence ID" value="VBB26915.1"/>
    <property type="molecule type" value="Genomic_DNA"/>
</dbReference>
<dbReference type="GO" id="GO:0005634">
    <property type="term" value="C:nucleus"/>
    <property type="evidence" value="ECO:0007669"/>
    <property type="project" value="TreeGrafter"/>
</dbReference>